<keyword evidence="6" id="KW-0808">Transferase</keyword>
<evidence type="ECO:0000259" key="17">
    <source>
        <dbReference type="PROSITE" id="PS51285"/>
    </source>
</evidence>
<keyword evidence="8 14" id="KW-0547">Nucleotide-binding</keyword>
<feature type="binding site" evidence="14">
    <location>
        <begin position="389"/>
        <end position="397"/>
    </location>
    <ligand>
        <name>ATP</name>
        <dbReference type="ChEBI" id="CHEBI:30616"/>
    </ligand>
</feature>
<feature type="binding site" evidence="14">
    <location>
        <begin position="33"/>
        <end position="41"/>
    </location>
    <ligand>
        <name>ATP</name>
        <dbReference type="ChEBI" id="CHEBI:30616"/>
    </ligand>
</feature>
<feature type="active site" description="Proton acceptor" evidence="13">
    <location>
        <position position="152"/>
    </location>
</feature>
<dbReference type="PROSITE" id="PS50011">
    <property type="entry name" value="PROTEIN_KINASE_DOM"/>
    <property type="match status" value="2"/>
</dbReference>
<dbReference type="Proteomes" id="UP000694414">
    <property type="component" value="Unplaced"/>
</dbReference>
<evidence type="ECO:0000256" key="14">
    <source>
        <dbReference type="PIRSR" id="PIRSR000606-51"/>
    </source>
</evidence>
<comment type="catalytic activity">
    <reaction evidence="11">
        <text>L-threonyl-[protein] + ATP = O-phospho-L-threonyl-[protein] + ADP + H(+)</text>
        <dbReference type="Rhea" id="RHEA:46608"/>
        <dbReference type="Rhea" id="RHEA-COMP:11060"/>
        <dbReference type="Rhea" id="RHEA-COMP:11605"/>
        <dbReference type="ChEBI" id="CHEBI:15378"/>
        <dbReference type="ChEBI" id="CHEBI:30013"/>
        <dbReference type="ChEBI" id="CHEBI:30616"/>
        <dbReference type="ChEBI" id="CHEBI:61977"/>
        <dbReference type="ChEBI" id="CHEBI:456216"/>
        <dbReference type="EC" id="2.7.11.1"/>
    </reaction>
</comment>
<evidence type="ECO:0000256" key="5">
    <source>
        <dbReference type="ARBA" id="ARBA00022553"/>
    </source>
</evidence>
<evidence type="ECO:0000256" key="10">
    <source>
        <dbReference type="ARBA" id="ARBA00022840"/>
    </source>
</evidence>
<reference evidence="18" key="2">
    <citation type="submission" date="2025-09" db="UniProtKB">
        <authorList>
            <consortium name="Ensembl"/>
        </authorList>
    </citation>
    <scope>IDENTIFICATION</scope>
</reference>
<dbReference type="FunFam" id="1.10.510.10:FF:000010">
    <property type="entry name" value="Ribosomal protein S6 kinase"/>
    <property type="match status" value="1"/>
</dbReference>
<dbReference type="PANTHER" id="PTHR24351">
    <property type="entry name" value="RIBOSOMAL PROTEIN S6 KINASE"/>
    <property type="match status" value="1"/>
</dbReference>
<keyword evidence="4" id="KW-0723">Serine/threonine-protein kinase</keyword>
<dbReference type="InterPro" id="IPR017892">
    <property type="entry name" value="Pkinase_C"/>
</dbReference>
<dbReference type="FunFam" id="1.10.510.10:FF:000041">
    <property type="entry name" value="Ribosomal protein S6 kinase"/>
    <property type="match status" value="1"/>
</dbReference>
<dbReference type="GeneTree" id="ENSGT00940000159956"/>
<dbReference type="InterPro" id="IPR041906">
    <property type="entry name" value="RSK_N"/>
</dbReference>
<dbReference type="SUPFAM" id="SSF56112">
    <property type="entry name" value="Protein kinase-like (PK-like)"/>
    <property type="match status" value="2"/>
</dbReference>
<dbReference type="GO" id="GO:0005524">
    <property type="term" value="F:ATP binding"/>
    <property type="evidence" value="ECO:0007669"/>
    <property type="project" value="UniProtKB-UniRule"/>
</dbReference>
<dbReference type="FunFam" id="3.30.200.20:FF:000013">
    <property type="entry name" value="Ribosomal protein S6 kinase"/>
    <property type="match status" value="1"/>
</dbReference>
<keyword evidence="5" id="KW-0597">Phosphoprotein</keyword>
<evidence type="ECO:0000256" key="1">
    <source>
        <dbReference type="ARBA" id="ARBA00001946"/>
    </source>
</evidence>
<feature type="domain" description="AGC-kinase C-terminal" evidence="17">
    <location>
        <begin position="287"/>
        <end position="356"/>
    </location>
</feature>
<name>A0A8C9ARD4_PROSS</name>
<dbReference type="GO" id="GO:0004711">
    <property type="term" value="F:ribosomal protein S6 kinase activity"/>
    <property type="evidence" value="ECO:0007669"/>
    <property type="project" value="InterPro"/>
</dbReference>
<evidence type="ECO:0000256" key="9">
    <source>
        <dbReference type="ARBA" id="ARBA00022777"/>
    </source>
</evidence>
<keyword evidence="10 14" id="KW-0067">ATP-binding</keyword>
<evidence type="ECO:0000313" key="18">
    <source>
        <dbReference type="Ensembl" id="ENSPSMP00000037168.1"/>
    </source>
</evidence>
<dbReference type="SMART" id="SM00220">
    <property type="entry name" value="S_TKc"/>
    <property type="match status" value="2"/>
</dbReference>
<dbReference type="EC" id="2.7.11.1" evidence="3"/>
<dbReference type="PROSITE" id="PS00107">
    <property type="entry name" value="PROTEIN_KINASE_ATP"/>
    <property type="match status" value="2"/>
</dbReference>
<dbReference type="Gene3D" id="1.10.510.10">
    <property type="entry name" value="Transferase(Phosphotransferase) domain 1"/>
    <property type="match status" value="2"/>
</dbReference>
<sequence length="701" mass="79233">PKKGIVKEIDISHHVKEGFEKADPSQFELLKVLGQGSYGKVFLVRKVKGSDAGQLYAMKVLKKATLKVRDRVRSKMERDILAEVNHPFIVKLHYAFQTEGKLYLILDFLRGGDLFTRLSKEVMFTEEDVKFYLAELALALDHLHGLGIIYRDLKPENILLDEEGHIKITDFGLSKEAIDHDKRAYSFCGTIEYMAPEVVNRRGHTQSADWWSFGVLMFEMLTGSLPFQGKDRKETMALILKAKLGMPQFLSVEAQGLLRALFKRNPCNRLGAGIDGVEEIKRHPFFVTVDWNKLYRKEIKPPFKPAVGRPEDTFHFDPEFTARTPTDSPGVPPSANAHHLFRGFSFVASSLVQEPSQQDLHKVPVHPIVQQLHGNNVHFTDGYEIKEDIGVGSYSVCKRCVHKATDTEYAVKIIDKSKRDPSEEIEILLRYGQHPNIITLKDVYDDGKCVYLVMELMRGGELLDRILRQRCFSEREASDVLCTIAKTMDYLHSQGVVHRDLKPSNILYVDESGNPESIRICDFGFAKQLRAENGLLMTPCYTANFVAPEVLKRQGYDAACDIWSLGILLYTMLAGFTPFANGPDDTPEEILARIGSGKYALAGGNWDSISDAAKDVVSKMLHVDPHQRLTAVQVLKHPWIVNREYLSQNQLSRHDVHLVKGAMAATYFALNRAPQAPRLEPVLSSNLAQRRGMKRLTSTRL</sequence>
<dbReference type="CDD" id="cd05582">
    <property type="entry name" value="STKc_RSK_N"/>
    <property type="match status" value="1"/>
</dbReference>
<gene>
    <name evidence="18" type="primary">RPS6KA2</name>
</gene>
<dbReference type="InterPro" id="IPR008271">
    <property type="entry name" value="Ser/Thr_kinase_AS"/>
</dbReference>
<feature type="binding site" evidence="14 15">
    <location>
        <position position="412"/>
    </location>
    <ligand>
        <name>ATP</name>
        <dbReference type="ChEBI" id="CHEBI:30616"/>
    </ligand>
</feature>
<dbReference type="InterPro" id="IPR011009">
    <property type="entry name" value="Kinase-like_dom_sf"/>
</dbReference>
<keyword evidence="9" id="KW-0418">Kinase</keyword>
<organism evidence="18 19">
    <name type="scientific">Prolemur simus</name>
    <name type="common">Greater bamboo lemur</name>
    <name type="synonym">Hapalemur simus</name>
    <dbReference type="NCBI Taxonomy" id="1328070"/>
    <lineage>
        <taxon>Eukaryota</taxon>
        <taxon>Metazoa</taxon>
        <taxon>Chordata</taxon>
        <taxon>Craniata</taxon>
        <taxon>Vertebrata</taxon>
        <taxon>Euteleostomi</taxon>
        <taxon>Mammalia</taxon>
        <taxon>Eutheria</taxon>
        <taxon>Euarchontoglires</taxon>
        <taxon>Primates</taxon>
        <taxon>Strepsirrhini</taxon>
        <taxon>Lemuriformes</taxon>
        <taxon>Lemuridae</taxon>
        <taxon>Prolemur</taxon>
    </lineage>
</organism>
<dbReference type="AlphaFoldDB" id="A0A8C9ARD4"/>
<feature type="domain" description="Protein kinase" evidence="16">
    <location>
        <begin position="27"/>
        <end position="286"/>
    </location>
</feature>
<dbReference type="Pfam" id="PF00433">
    <property type="entry name" value="Pkinase_C"/>
    <property type="match status" value="1"/>
</dbReference>
<evidence type="ECO:0000256" key="4">
    <source>
        <dbReference type="ARBA" id="ARBA00022527"/>
    </source>
</evidence>
<reference evidence="18" key="1">
    <citation type="submission" date="2025-08" db="UniProtKB">
        <authorList>
            <consortium name="Ensembl"/>
        </authorList>
    </citation>
    <scope>IDENTIFICATION</scope>
</reference>
<dbReference type="InterPro" id="IPR000961">
    <property type="entry name" value="AGC-kinase_C"/>
</dbReference>
<evidence type="ECO:0000256" key="7">
    <source>
        <dbReference type="ARBA" id="ARBA00022737"/>
    </source>
</evidence>
<feature type="active site" description="Proton acceptor" evidence="13">
    <location>
        <position position="500"/>
    </location>
</feature>
<dbReference type="Ensembl" id="ENSPSMT00000042816.1">
    <property type="protein sequence ID" value="ENSPSMP00000037168.1"/>
    <property type="gene ID" value="ENSPSMG00000025541.1"/>
</dbReference>
<feature type="domain" description="Protein kinase" evidence="16">
    <location>
        <begin position="383"/>
        <end position="640"/>
    </location>
</feature>
<dbReference type="PROSITE" id="PS00108">
    <property type="entry name" value="PROTEIN_KINASE_ST"/>
    <property type="match status" value="2"/>
</dbReference>
<evidence type="ECO:0000256" key="11">
    <source>
        <dbReference type="ARBA" id="ARBA00047899"/>
    </source>
</evidence>
<evidence type="ECO:0000256" key="15">
    <source>
        <dbReference type="PROSITE-ProRule" id="PRU10141"/>
    </source>
</evidence>
<dbReference type="PROSITE" id="PS51285">
    <property type="entry name" value="AGC_KINASE_CTER"/>
    <property type="match status" value="1"/>
</dbReference>
<dbReference type="InterPro" id="IPR016239">
    <property type="entry name" value="Ribosomal_S6_kinase_II"/>
</dbReference>
<comment type="catalytic activity">
    <reaction evidence="12">
        <text>L-seryl-[protein] + ATP = O-phospho-L-seryl-[protein] + ADP + H(+)</text>
        <dbReference type="Rhea" id="RHEA:17989"/>
        <dbReference type="Rhea" id="RHEA-COMP:9863"/>
        <dbReference type="Rhea" id="RHEA-COMP:11604"/>
        <dbReference type="ChEBI" id="CHEBI:15378"/>
        <dbReference type="ChEBI" id="CHEBI:29999"/>
        <dbReference type="ChEBI" id="CHEBI:30616"/>
        <dbReference type="ChEBI" id="CHEBI:83421"/>
        <dbReference type="ChEBI" id="CHEBI:456216"/>
        <dbReference type="EC" id="2.7.11.1"/>
    </reaction>
</comment>
<dbReference type="SMART" id="SM00133">
    <property type="entry name" value="S_TK_X"/>
    <property type="match status" value="1"/>
</dbReference>
<dbReference type="PIRSF" id="PIRSF000606">
    <property type="entry name" value="Ribsml_S6_kin_2"/>
    <property type="match status" value="1"/>
</dbReference>
<proteinExistence type="inferred from homology"/>
<keyword evidence="7" id="KW-0677">Repeat</keyword>
<evidence type="ECO:0000256" key="8">
    <source>
        <dbReference type="ARBA" id="ARBA00022741"/>
    </source>
</evidence>
<evidence type="ECO:0000256" key="3">
    <source>
        <dbReference type="ARBA" id="ARBA00012513"/>
    </source>
</evidence>
<comment type="similarity">
    <text evidence="2">Belongs to the protein kinase superfamily. AGC Ser/Thr protein kinase family. S6 kinase subfamily.</text>
</comment>
<evidence type="ECO:0000313" key="19">
    <source>
        <dbReference type="Proteomes" id="UP000694414"/>
    </source>
</evidence>
<comment type="cofactor">
    <cofactor evidence="1">
        <name>Mg(2+)</name>
        <dbReference type="ChEBI" id="CHEBI:18420"/>
    </cofactor>
</comment>
<dbReference type="CDD" id="cd14178">
    <property type="entry name" value="STKc_RSK3_C"/>
    <property type="match status" value="1"/>
</dbReference>
<dbReference type="Gene3D" id="3.30.200.20">
    <property type="entry name" value="Phosphorylase Kinase, domain 1"/>
    <property type="match status" value="2"/>
</dbReference>
<evidence type="ECO:0000259" key="16">
    <source>
        <dbReference type="PROSITE" id="PS50011"/>
    </source>
</evidence>
<dbReference type="GO" id="GO:0035556">
    <property type="term" value="P:intracellular signal transduction"/>
    <property type="evidence" value="ECO:0007669"/>
    <property type="project" value="InterPro"/>
</dbReference>
<accession>A0A8C9ARD4</accession>
<evidence type="ECO:0000256" key="2">
    <source>
        <dbReference type="ARBA" id="ARBA00009804"/>
    </source>
</evidence>
<evidence type="ECO:0000256" key="12">
    <source>
        <dbReference type="ARBA" id="ARBA00048679"/>
    </source>
</evidence>
<dbReference type="InterPro" id="IPR042766">
    <property type="entry name" value="RSK3_STKc"/>
</dbReference>
<dbReference type="Pfam" id="PF00069">
    <property type="entry name" value="Pkinase"/>
    <property type="match status" value="2"/>
</dbReference>
<dbReference type="FunFam" id="3.30.200.20:FF:000121">
    <property type="entry name" value="Ribosomal protein S6 kinase"/>
    <property type="match status" value="1"/>
</dbReference>
<dbReference type="GO" id="GO:0000287">
    <property type="term" value="F:magnesium ion binding"/>
    <property type="evidence" value="ECO:0007669"/>
    <property type="project" value="InterPro"/>
</dbReference>
<feature type="binding site" evidence="14 15">
    <location>
        <position position="59"/>
    </location>
    <ligand>
        <name>ATP</name>
        <dbReference type="ChEBI" id="CHEBI:30616"/>
    </ligand>
</feature>
<protein>
    <recommendedName>
        <fullName evidence="3">non-specific serine/threonine protein kinase</fullName>
        <ecNumber evidence="3">2.7.11.1</ecNumber>
    </recommendedName>
</protein>
<evidence type="ECO:0000256" key="6">
    <source>
        <dbReference type="ARBA" id="ARBA00022679"/>
    </source>
</evidence>
<keyword evidence="19" id="KW-1185">Reference proteome</keyword>
<dbReference type="InterPro" id="IPR017441">
    <property type="entry name" value="Protein_kinase_ATP_BS"/>
</dbReference>
<evidence type="ECO:0000256" key="13">
    <source>
        <dbReference type="PIRSR" id="PIRSR000606-50"/>
    </source>
</evidence>
<dbReference type="InterPro" id="IPR000719">
    <property type="entry name" value="Prot_kinase_dom"/>
</dbReference>